<keyword evidence="3" id="KW-1185">Reference proteome</keyword>
<organism evidence="2 3">
    <name type="scientific">Insolitispirillum peregrinum</name>
    <dbReference type="NCBI Taxonomy" id="80876"/>
    <lineage>
        <taxon>Bacteria</taxon>
        <taxon>Pseudomonadati</taxon>
        <taxon>Pseudomonadota</taxon>
        <taxon>Alphaproteobacteria</taxon>
        <taxon>Rhodospirillales</taxon>
        <taxon>Novispirillaceae</taxon>
        <taxon>Insolitispirillum</taxon>
    </lineage>
</organism>
<keyword evidence="1" id="KW-1133">Transmembrane helix</keyword>
<evidence type="ECO:0008006" key="4">
    <source>
        <dbReference type="Google" id="ProtNLM"/>
    </source>
</evidence>
<proteinExistence type="predicted"/>
<sequence length="80" mass="9042">MNRLLALSLGGALMLTGAILAPLPGPLGTPFTLGGLVLLLRNSLWVRKTYVRCGRRWPWGKSFVDRLLRRRREKVAKKEE</sequence>
<reference evidence="2 3" key="1">
    <citation type="submission" date="2017-01" db="EMBL/GenBank/DDBJ databases">
        <authorList>
            <person name="Mah S.A."/>
            <person name="Swanson W.J."/>
            <person name="Moy G.W."/>
            <person name="Vacquier V.D."/>
        </authorList>
    </citation>
    <scope>NUCLEOTIDE SEQUENCE [LARGE SCALE GENOMIC DNA]</scope>
    <source>
        <strain evidence="2 3">DSM 11589</strain>
    </source>
</reference>
<dbReference type="RefSeq" id="WP_076398046.1">
    <property type="nucleotide sequence ID" value="NZ_FTOA01000001.1"/>
</dbReference>
<evidence type="ECO:0000256" key="1">
    <source>
        <dbReference type="SAM" id="Phobius"/>
    </source>
</evidence>
<keyword evidence="1" id="KW-0472">Membrane</keyword>
<protein>
    <recommendedName>
        <fullName evidence="4">Transmembrane protein (PGPGW)</fullName>
    </recommendedName>
</protein>
<evidence type="ECO:0000313" key="2">
    <source>
        <dbReference type="EMBL" id="SIS36868.1"/>
    </source>
</evidence>
<keyword evidence="1" id="KW-0812">Transmembrane</keyword>
<dbReference type="AlphaFoldDB" id="A0A1N7IIJ1"/>
<dbReference type="STRING" id="80876.SAMN05421779_101135"/>
<evidence type="ECO:0000313" key="3">
    <source>
        <dbReference type="Proteomes" id="UP000185678"/>
    </source>
</evidence>
<accession>A0A1N7IIJ1</accession>
<feature type="transmembrane region" description="Helical" evidence="1">
    <location>
        <begin position="30"/>
        <end position="46"/>
    </location>
</feature>
<dbReference type="Proteomes" id="UP000185678">
    <property type="component" value="Unassembled WGS sequence"/>
</dbReference>
<name>A0A1N7IIJ1_9PROT</name>
<gene>
    <name evidence="2" type="ORF">SAMN05421779_101135</name>
</gene>
<dbReference type="EMBL" id="FTOA01000001">
    <property type="protein sequence ID" value="SIS36868.1"/>
    <property type="molecule type" value="Genomic_DNA"/>
</dbReference>